<accession>A0ABW2XRQ2</accession>
<dbReference type="SUPFAM" id="SSF53474">
    <property type="entry name" value="alpha/beta-Hydrolases"/>
    <property type="match status" value="1"/>
</dbReference>
<keyword evidence="6" id="KW-1185">Reference proteome</keyword>
<feature type="domain" description="Xaa-Pro dipeptidyl-peptidase C-terminal" evidence="4">
    <location>
        <begin position="294"/>
        <end position="495"/>
    </location>
</feature>
<evidence type="ECO:0000313" key="5">
    <source>
        <dbReference type="EMBL" id="MFD0689181.1"/>
    </source>
</evidence>
<keyword evidence="2 5" id="KW-0378">Hydrolase</keyword>
<dbReference type="SMART" id="SM00939">
    <property type="entry name" value="PepX_C"/>
    <property type="match status" value="1"/>
</dbReference>
<evidence type="ECO:0000313" key="6">
    <source>
        <dbReference type="Proteomes" id="UP001597063"/>
    </source>
</evidence>
<dbReference type="PANTHER" id="PTHR22946">
    <property type="entry name" value="DIENELACTONE HYDROLASE DOMAIN-CONTAINING PROTEIN-RELATED"/>
    <property type="match status" value="1"/>
</dbReference>
<dbReference type="InterPro" id="IPR000383">
    <property type="entry name" value="Xaa-Pro-like_dom"/>
</dbReference>
<dbReference type="SUPFAM" id="SSF49785">
    <property type="entry name" value="Galactose-binding domain-like"/>
    <property type="match status" value="1"/>
</dbReference>
<dbReference type="Gene3D" id="2.60.120.260">
    <property type="entry name" value="Galactose-binding domain-like"/>
    <property type="match status" value="1"/>
</dbReference>
<gene>
    <name evidence="5" type="ORF">ACFQZM_32155</name>
</gene>
<organism evidence="5 6">
    <name type="scientific">Actinomadura fibrosa</name>
    <dbReference type="NCBI Taxonomy" id="111802"/>
    <lineage>
        <taxon>Bacteria</taxon>
        <taxon>Bacillati</taxon>
        <taxon>Actinomycetota</taxon>
        <taxon>Actinomycetes</taxon>
        <taxon>Streptosporangiales</taxon>
        <taxon>Thermomonosporaceae</taxon>
        <taxon>Actinomadura</taxon>
    </lineage>
</organism>
<dbReference type="Gene3D" id="3.40.50.1820">
    <property type="entry name" value="alpha/beta hydrolase"/>
    <property type="match status" value="2"/>
</dbReference>
<dbReference type="EMBL" id="JBHTGP010000016">
    <property type="protein sequence ID" value="MFD0689181.1"/>
    <property type="molecule type" value="Genomic_DNA"/>
</dbReference>
<comment type="caution">
    <text evidence="5">The sequence shown here is derived from an EMBL/GenBank/DDBJ whole genome shotgun (WGS) entry which is preliminary data.</text>
</comment>
<reference evidence="6" key="1">
    <citation type="journal article" date="2019" name="Int. J. Syst. Evol. Microbiol.">
        <title>The Global Catalogue of Microorganisms (GCM) 10K type strain sequencing project: providing services to taxonomists for standard genome sequencing and annotation.</title>
        <authorList>
            <consortium name="The Broad Institute Genomics Platform"/>
            <consortium name="The Broad Institute Genome Sequencing Center for Infectious Disease"/>
            <person name="Wu L."/>
            <person name="Ma J."/>
        </authorList>
    </citation>
    <scope>NUCLEOTIDE SEQUENCE [LARGE SCALE GENOMIC DNA]</scope>
    <source>
        <strain evidence="6">JCM 9371</strain>
    </source>
</reference>
<comment type="similarity">
    <text evidence="1">Belongs to the AB hydrolase superfamily.</text>
</comment>
<feature type="compositionally biased region" description="Pro residues" evidence="3">
    <location>
        <begin position="511"/>
        <end position="525"/>
    </location>
</feature>
<sequence>MPEPTTTTGPRGTRTRYEVTVHRDVRIPTGEDEVTLSADLFLPEGAGPAPALLTVLPYRRDLAALHGSPMQRMFAARGYASLLVDMRGTGSSGGAPRPPFDPDEVEDALAALAWAADQPWCDGAVGMWGESYGAFMAMRTAARRPAGLRAIVAVQGMLDPERDFAHPGGTRGAAMPLGFWARNTLLAQLLPPLDDFDDPAEQERWTRRLDAAPYLLDLFRHGPGDPVWERRRVDAAAIEVPALTVAGWRDLFADASVRAFERMRGPKRLVAGPWMHGSPQFSPVAPIDFVGLASSWWDRWLHDDGADGGAEDGAAAVSLHVQGDRPRWLGFPAWPPPGSTLNAAPCTWQHTGPQRPDPAAGALSGLWATPDGPFGLPLDQHDDDAGGLCATSPPLDEPLLIGGRPAVTVARPWRRVSVKLTDVDPSGRSTLICAGLERVPDGAAEARIALAPTAYEVAAGHRLRVVLAPGDFPRVWPSRPSGASGPGRPAATALALPVIADRDAVEIDLPEPGPADAPPAPPGREPGPTAQWEITNDLLSGTTTVLVGASAALAAPAGRGHRLRIRQELTATAHRTDPAASSVTGSVTADVTTGSGRRVTLDIALDVTGQGVHAAGRVTRDGETLLDRHWRA</sequence>
<proteinExistence type="inferred from homology"/>
<evidence type="ECO:0000256" key="3">
    <source>
        <dbReference type="SAM" id="MobiDB-lite"/>
    </source>
</evidence>
<dbReference type="Pfam" id="PF08530">
    <property type="entry name" value="PepX_C"/>
    <property type="match status" value="1"/>
</dbReference>
<dbReference type="RefSeq" id="WP_131757280.1">
    <property type="nucleotide sequence ID" value="NZ_CAACUY010000028.1"/>
</dbReference>
<dbReference type="NCBIfam" id="TIGR00976">
    <property type="entry name" value="CocE_NonD"/>
    <property type="match status" value="1"/>
</dbReference>
<dbReference type="InterPro" id="IPR005674">
    <property type="entry name" value="CocE/Ser_esterase"/>
</dbReference>
<dbReference type="PANTHER" id="PTHR22946:SF9">
    <property type="entry name" value="POLYKETIDE TRANSFERASE AF380"/>
    <property type="match status" value="1"/>
</dbReference>
<feature type="region of interest" description="Disordered" evidence="3">
    <location>
        <begin position="508"/>
        <end position="530"/>
    </location>
</feature>
<evidence type="ECO:0000259" key="4">
    <source>
        <dbReference type="SMART" id="SM00939"/>
    </source>
</evidence>
<dbReference type="InterPro" id="IPR029058">
    <property type="entry name" value="AB_hydrolase_fold"/>
</dbReference>
<dbReference type="Proteomes" id="UP001597063">
    <property type="component" value="Unassembled WGS sequence"/>
</dbReference>
<protein>
    <submittedName>
        <fullName evidence="5">CocE/NonD family hydrolase</fullName>
    </submittedName>
</protein>
<evidence type="ECO:0000256" key="2">
    <source>
        <dbReference type="ARBA" id="ARBA00022801"/>
    </source>
</evidence>
<name>A0ABW2XRQ2_9ACTN</name>
<dbReference type="InterPro" id="IPR008979">
    <property type="entry name" value="Galactose-bd-like_sf"/>
</dbReference>
<dbReference type="Pfam" id="PF02129">
    <property type="entry name" value="Peptidase_S15"/>
    <property type="match status" value="1"/>
</dbReference>
<dbReference type="GO" id="GO:0016787">
    <property type="term" value="F:hydrolase activity"/>
    <property type="evidence" value="ECO:0007669"/>
    <property type="project" value="UniProtKB-KW"/>
</dbReference>
<dbReference type="InterPro" id="IPR050261">
    <property type="entry name" value="FrsA_esterase"/>
</dbReference>
<evidence type="ECO:0000256" key="1">
    <source>
        <dbReference type="ARBA" id="ARBA00008645"/>
    </source>
</evidence>
<dbReference type="InterPro" id="IPR013736">
    <property type="entry name" value="Xaa-Pro_dipept_C"/>
</dbReference>